<accession>A0A412PIX8</accession>
<evidence type="ECO:0000256" key="1">
    <source>
        <dbReference type="ARBA" id="ARBA00023125"/>
    </source>
</evidence>
<name>A0A412PIX8_9FIRM</name>
<protein>
    <submittedName>
        <fullName evidence="3">XRE family transcriptional regulator</fullName>
    </submittedName>
</protein>
<dbReference type="SMART" id="SM00530">
    <property type="entry name" value="HTH_XRE"/>
    <property type="match status" value="1"/>
</dbReference>
<dbReference type="Pfam" id="PF01381">
    <property type="entry name" value="HTH_3"/>
    <property type="match status" value="1"/>
</dbReference>
<dbReference type="RefSeq" id="WP_118764481.1">
    <property type="nucleotide sequence ID" value="NZ_CABJCF010000001.1"/>
</dbReference>
<dbReference type="PROSITE" id="PS50943">
    <property type="entry name" value="HTH_CROC1"/>
    <property type="match status" value="1"/>
</dbReference>
<keyword evidence="1" id="KW-0238">DNA-binding</keyword>
<dbReference type="PANTHER" id="PTHR46558:SF11">
    <property type="entry name" value="HTH-TYPE TRANSCRIPTIONAL REGULATOR XRE"/>
    <property type="match status" value="1"/>
</dbReference>
<sequence>MKKTIQDSMRLMTYQMRKLRINHHMTQKQMADVLNVSAQSISAYENGVIRPDIEIIMKYAEYFKVDMDYLTGVNLYGPINDVFPTQTEAQMFMAYRRRPAWMRKVIRELCFNGTKFRTQDEESDYTTLLSDHEGEYQ</sequence>
<comment type="caution">
    <text evidence="3">The sequence shown here is derived from an EMBL/GenBank/DDBJ whole genome shotgun (WGS) entry which is preliminary data.</text>
</comment>
<evidence type="ECO:0000313" key="3">
    <source>
        <dbReference type="EMBL" id="RGT58102.1"/>
    </source>
</evidence>
<dbReference type="CDD" id="cd00093">
    <property type="entry name" value="HTH_XRE"/>
    <property type="match status" value="1"/>
</dbReference>
<dbReference type="Gene3D" id="1.10.260.40">
    <property type="entry name" value="lambda repressor-like DNA-binding domains"/>
    <property type="match status" value="1"/>
</dbReference>
<dbReference type="EMBL" id="QRWX01000001">
    <property type="protein sequence ID" value="RGT58102.1"/>
    <property type="molecule type" value="Genomic_DNA"/>
</dbReference>
<dbReference type="SUPFAM" id="SSF47413">
    <property type="entry name" value="lambda repressor-like DNA-binding domains"/>
    <property type="match status" value="1"/>
</dbReference>
<proteinExistence type="predicted"/>
<feature type="domain" description="HTH cro/C1-type" evidence="2">
    <location>
        <begin position="16"/>
        <end position="70"/>
    </location>
</feature>
<dbReference type="InterPro" id="IPR010982">
    <property type="entry name" value="Lambda_DNA-bd_dom_sf"/>
</dbReference>
<dbReference type="AlphaFoldDB" id="A0A412PIX8"/>
<reference evidence="3 4" key="1">
    <citation type="submission" date="2018-08" db="EMBL/GenBank/DDBJ databases">
        <title>A genome reference for cultivated species of the human gut microbiota.</title>
        <authorList>
            <person name="Zou Y."/>
            <person name="Xue W."/>
            <person name="Luo G."/>
        </authorList>
    </citation>
    <scope>NUCLEOTIDE SEQUENCE [LARGE SCALE GENOMIC DNA]</scope>
    <source>
        <strain evidence="3 4">AF18-46</strain>
    </source>
</reference>
<gene>
    <name evidence="3" type="ORF">DWX20_03410</name>
</gene>
<dbReference type="Proteomes" id="UP000284731">
    <property type="component" value="Unassembled WGS sequence"/>
</dbReference>
<dbReference type="PANTHER" id="PTHR46558">
    <property type="entry name" value="TRACRIPTIONAL REGULATORY PROTEIN-RELATED-RELATED"/>
    <property type="match status" value="1"/>
</dbReference>
<organism evidence="3 4">
    <name type="scientific">Solobacterium moorei</name>
    <dbReference type="NCBI Taxonomy" id="102148"/>
    <lineage>
        <taxon>Bacteria</taxon>
        <taxon>Bacillati</taxon>
        <taxon>Bacillota</taxon>
        <taxon>Erysipelotrichia</taxon>
        <taxon>Erysipelotrichales</taxon>
        <taxon>Erysipelotrichaceae</taxon>
        <taxon>Solobacterium</taxon>
    </lineage>
</organism>
<dbReference type="InterPro" id="IPR001387">
    <property type="entry name" value="Cro/C1-type_HTH"/>
</dbReference>
<evidence type="ECO:0000259" key="2">
    <source>
        <dbReference type="PROSITE" id="PS50943"/>
    </source>
</evidence>
<dbReference type="GO" id="GO:0003677">
    <property type="term" value="F:DNA binding"/>
    <property type="evidence" value="ECO:0007669"/>
    <property type="project" value="UniProtKB-KW"/>
</dbReference>
<evidence type="ECO:0000313" key="4">
    <source>
        <dbReference type="Proteomes" id="UP000284731"/>
    </source>
</evidence>